<evidence type="ECO:0000256" key="2">
    <source>
        <dbReference type="ARBA" id="ARBA00022458"/>
    </source>
</evidence>
<evidence type="ECO:0000313" key="12">
    <source>
        <dbReference type="EMBL" id="KYP54051.1"/>
    </source>
</evidence>
<comment type="function">
    <text evidence="8">May act as a carbohydrate transporter.</text>
</comment>
<feature type="signal peptide" evidence="10">
    <location>
        <begin position="1"/>
        <end position="22"/>
    </location>
</feature>
<dbReference type="GO" id="GO:0005886">
    <property type="term" value="C:plasma membrane"/>
    <property type="evidence" value="ECO:0007669"/>
    <property type="project" value="TreeGrafter"/>
</dbReference>
<dbReference type="Proteomes" id="UP000075243">
    <property type="component" value="Chromosome 11"/>
</dbReference>
<keyword evidence="6" id="KW-0325">Glycoprotein</keyword>
<evidence type="ECO:0000256" key="7">
    <source>
        <dbReference type="ARBA" id="ARBA00035011"/>
    </source>
</evidence>
<evidence type="ECO:0000256" key="8">
    <source>
        <dbReference type="ARBA" id="ARBA00037626"/>
    </source>
</evidence>
<dbReference type="Gramene" id="C.cajan_00216.t">
    <property type="protein sequence ID" value="C.cajan_00216.t"/>
    <property type="gene ID" value="C.cajan_00216"/>
</dbReference>
<dbReference type="EMBL" id="CM003613">
    <property type="protein sequence ID" value="KYP54051.1"/>
    <property type="molecule type" value="Genomic_DNA"/>
</dbReference>
<keyword evidence="4" id="KW-0472">Membrane</keyword>
<evidence type="ECO:0000256" key="5">
    <source>
        <dbReference type="ARBA" id="ARBA00023157"/>
    </source>
</evidence>
<dbReference type="GO" id="GO:0012505">
    <property type="term" value="C:endomembrane system"/>
    <property type="evidence" value="ECO:0007669"/>
    <property type="project" value="UniProtKB-SubCell"/>
</dbReference>
<feature type="domain" description="Phytocyanin" evidence="11">
    <location>
        <begin position="24"/>
        <end position="127"/>
    </location>
</feature>
<keyword evidence="2" id="KW-0536">Nodulation</keyword>
<protein>
    <submittedName>
        <fullName evidence="12">Blue copper protein</fullName>
    </submittedName>
</protein>
<feature type="chain" id="PRO_5007588514" evidence="10">
    <location>
        <begin position="23"/>
        <end position="172"/>
    </location>
</feature>
<dbReference type="Gene3D" id="2.60.40.420">
    <property type="entry name" value="Cupredoxins - blue copper proteins"/>
    <property type="match status" value="1"/>
</dbReference>
<proteinExistence type="inferred from homology"/>
<evidence type="ECO:0000256" key="6">
    <source>
        <dbReference type="ARBA" id="ARBA00023180"/>
    </source>
</evidence>
<evidence type="ECO:0000256" key="9">
    <source>
        <dbReference type="SAM" id="MobiDB-lite"/>
    </source>
</evidence>
<evidence type="ECO:0000259" key="11">
    <source>
        <dbReference type="PROSITE" id="PS51485"/>
    </source>
</evidence>
<accession>A0A151SH60</accession>
<evidence type="ECO:0000313" key="13">
    <source>
        <dbReference type="Proteomes" id="UP000075243"/>
    </source>
</evidence>
<comment type="similarity">
    <text evidence="7">Belongs to the early nodulin-like (ENODL) family.</text>
</comment>
<dbReference type="PANTHER" id="PTHR33021:SF494">
    <property type="entry name" value="BLUE COPPER PROTEIN"/>
    <property type="match status" value="1"/>
</dbReference>
<dbReference type="Pfam" id="PF02298">
    <property type="entry name" value="Cu_bind_like"/>
    <property type="match status" value="1"/>
</dbReference>
<dbReference type="AlphaFoldDB" id="A0A151SH60"/>
<dbReference type="GO" id="GO:0009877">
    <property type="term" value="P:nodulation"/>
    <property type="evidence" value="ECO:0007669"/>
    <property type="project" value="UniProtKB-KW"/>
</dbReference>
<dbReference type="InterPro" id="IPR003245">
    <property type="entry name" value="Phytocyanin_dom"/>
</dbReference>
<evidence type="ECO:0000256" key="10">
    <source>
        <dbReference type="SAM" id="SignalP"/>
    </source>
</evidence>
<comment type="subcellular location">
    <subcellularLocation>
        <location evidence="1">Endomembrane system</location>
    </subcellularLocation>
</comment>
<gene>
    <name evidence="12" type="ORF">KK1_000217</name>
</gene>
<name>A0A151SH60_CAJCA</name>
<dbReference type="PANTHER" id="PTHR33021">
    <property type="entry name" value="BLUE COPPER PROTEIN"/>
    <property type="match status" value="1"/>
</dbReference>
<sequence length="172" mass="18485">MNKMSGLGGVVAILMLLHYAEAQRVHQVGDSQGWRVPQDTTTYQNWASNQNFTVGDILAFDFQTGRHNVIEVSRDSYSSCNSNNPIGSTWNTGPSNITLNRGGEHYYICGVGQHCANGQRLAINVSGSALPPSTAIPPSSTTTPLSPSSSASTSFPTFIHFLFFSALVIVAF</sequence>
<dbReference type="GO" id="GO:0009055">
    <property type="term" value="F:electron transfer activity"/>
    <property type="evidence" value="ECO:0007669"/>
    <property type="project" value="InterPro"/>
</dbReference>
<organism evidence="12 13">
    <name type="scientific">Cajanus cajan</name>
    <name type="common">Pigeon pea</name>
    <name type="synonym">Cajanus indicus</name>
    <dbReference type="NCBI Taxonomy" id="3821"/>
    <lineage>
        <taxon>Eukaryota</taxon>
        <taxon>Viridiplantae</taxon>
        <taxon>Streptophyta</taxon>
        <taxon>Embryophyta</taxon>
        <taxon>Tracheophyta</taxon>
        <taxon>Spermatophyta</taxon>
        <taxon>Magnoliopsida</taxon>
        <taxon>eudicotyledons</taxon>
        <taxon>Gunneridae</taxon>
        <taxon>Pentapetalae</taxon>
        <taxon>rosids</taxon>
        <taxon>fabids</taxon>
        <taxon>Fabales</taxon>
        <taxon>Fabaceae</taxon>
        <taxon>Papilionoideae</taxon>
        <taxon>50 kb inversion clade</taxon>
        <taxon>NPAAA clade</taxon>
        <taxon>indigoferoid/millettioid clade</taxon>
        <taxon>Phaseoleae</taxon>
        <taxon>Cajanus</taxon>
    </lineage>
</organism>
<dbReference type="SUPFAM" id="SSF49503">
    <property type="entry name" value="Cupredoxins"/>
    <property type="match status" value="1"/>
</dbReference>
<feature type="region of interest" description="Disordered" evidence="9">
    <location>
        <begin position="133"/>
        <end position="152"/>
    </location>
</feature>
<reference evidence="12 13" key="1">
    <citation type="journal article" date="2012" name="Nat. Biotechnol.">
        <title>Draft genome sequence of pigeonpea (Cajanus cajan), an orphan legume crop of resource-poor farmers.</title>
        <authorList>
            <person name="Varshney R.K."/>
            <person name="Chen W."/>
            <person name="Li Y."/>
            <person name="Bharti A.K."/>
            <person name="Saxena R.K."/>
            <person name="Schlueter J.A."/>
            <person name="Donoghue M.T."/>
            <person name="Azam S."/>
            <person name="Fan G."/>
            <person name="Whaley A.M."/>
            <person name="Farmer A.D."/>
            <person name="Sheridan J."/>
            <person name="Iwata A."/>
            <person name="Tuteja R."/>
            <person name="Penmetsa R.V."/>
            <person name="Wu W."/>
            <person name="Upadhyaya H.D."/>
            <person name="Yang S.P."/>
            <person name="Shah T."/>
            <person name="Saxena K.B."/>
            <person name="Michael T."/>
            <person name="McCombie W.R."/>
            <person name="Yang B."/>
            <person name="Zhang G."/>
            <person name="Yang H."/>
            <person name="Wang J."/>
            <person name="Spillane C."/>
            <person name="Cook D.R."/>
            <person name="May G.D."/>
            <person name="Xu X."/>
            <person name="Jackson S.A."/>
        </authorList>
    </citation>
    <scope>NUCLEOTIDE SEQUENCE [LARGE SCALE GENOMIC DNA]</scope>
    <source>
        <strain evidence="13">cv. Asha</strain>
    </source>
</reference>
<evidence type="ECO:0000256" key="3">
    <source>
        <dbReference type="ARBA" id="ARBA00022729"/>
    </source>
</evidence>
<dbReference type="STRING" id="3821.A0A151SH60"/>
<dbReference type="FunFam" id="2.60.40.420:FF:000034">
    <property type="entry name" value="Cupredoxin superfamily protein"/>
    <property type="match status" value="1"/>
</dbReference>
<keyword evidence="5" id="KW-1015">Disulfide bond</keyword>
<dbReference type="InterPro" id="IPR008972">
    <property type="entry name" value="Cupredoxin"/>
</dbReference>
<dbReference type="InterPro" id="IPR039391">
    <property type="entry name" value="Phytocyanin-like"/>
</dbReference>
<dbReference type="CDD" id="cd13920">
    <property type="entry name" value="Stellacyanin"/>
    <property type="match status" value="1"/>
</dbReference>
<dbReference type="OMA" id="FITGEHD"/>
<evidence type="ECO:0000256" key="4">
    <source>
        <dbReference type="ARBA" id="ARBA00023136"/>
    </source>
</evidence>
<evidence type="ECO:0000256" key="1">
    <source>
        <dbReference type="ARBA" id="ARBA00004308"/>
    </source>
</evidence>
<dbReference type="PROSITE" id="PS51485">
    <property type="entry name" value="PHYTOCYANIN"/>
    <property type="match status" value="1"/>
</dbReference>
<keyword evidence="13" id="KW-1185">Reference proteome</keyword>
<keyword evidence="3 10" id="KW-0732">Signal</keyword>